<proteinExistence type="predicted"/>
<evidence type="ECO:0000313" key="1">
    <source>
        <dbReference type="EMBL" id="KKK47380.1"/>
    </source>
</evidence>
<reference evidence="1" key="1">
    <citation type="journal article" date="2015" name="Nature">
        <title>Complex archaea that bridge the gap between prokaryotes and eukaryotes.</title>
        <authorList>
            <person name="Spang A."/>
            <person name="Saw J.H."/>
            <person name="Jorgensen S.L."/>
            <person name="Zaremba-Niedzwiedzka K."/>
            <person name="Martijn J."/>
            <person name="Lind A.E."/>
            <person name="van Eijk R."/>
            <person name="Schleper C."/>
            <person name="Guy L."/>
            <person name="Ettema T.J."/>
        </authorList>
    </citation>
    <scope>NUCLEOTIDE SEQUENCE</scope>
</reference>
<name>A0A0F8WGV6_9ZZZZ</name>
<protein>
    <submittedName>
        <fullName evidence="1">Uncharacterized protein</fullName>
    </submittedName>
</protein>
<dbReference type="AlphaFoldDB" id="A0A0F8WGV6"/>
<feature type="non-terminal residue" evidence="1">
    <location>
        <position position="1"/>
    </location>
</feature>
<gene>
    <name evidence="1" type="ORF">LCGC14_3155820</name>
</gene>
<dbReference type="EMBL" id="LAZR01069609">
    <property type="protein sequence ID" value="KKK47380.1"/>
    <property type="molecule type" value="Genomic_DNA"/>
</dbReference>
<sequence>YFTAWPLDEAHVDDNFEEVCAMRLLWRAVMDRMLADLVNPATTQEAEAERAQAQLWLEDRIVWRATSPGFSDVCDLAGLDPDWAHTKFKRILEAL</sequence>
<accession>A0A0F8WGV6</accession>
<comment type="caution">
    <text evidence="1">The sequence shown here is derived from an EMBL/GenBank/DDBJ whole genome shotgun (WGS) entry which is preliminary data.</text>
</comment>
<organism evidence="1">
    <name type="scientific">marine sediment metagenome</name>
    <dbReference type="NCBI Taxonomy" id="412755"/>
    <lineage>
        <taxon>unclassified sequences</taxon>
        <taxon>metagenomes</taxon>
        <taxon>ecological metagenomes</taxon>
    </lineage>
</organism>